<dbReference type="PRINTS" id="PR00131">
    <property type="entry name" value="GLHYDRLASE1"/>
</dbReference>
<dbReference type="InterPro" id="IPR001360">
    <property type="entry name" value="Glyco_hydro_1"/>
</dbReference>
<dbReference type="RefSeq" id="WP_344855844.1">
    <property type="nucleotide sequence ID" value="NZ_BAAAZN010000002.1"/>
</dbReference>
<reference evidence="6" key="1">
    <citation type="journal article" date="2019" name="Int. J. Syst. Evol. Microbiol.">
        <title>The Global Catalogue of Microorganisms (GCM) 10K type strain sequencing project: providing services to taxonomists for standard genome sequencing and annotation.</title>
        <authorList>
            <consortium name="The Broad Institute Genomics Platform"/>
            <consortium name="The Broad Institute Genome Sequencing Center for Infectious Disease"/>
            <person name="Wu L."/>
            <person name="Ma J."/>
        </authorList>
    </citation>
    <scope>NUCLEOTIDE SEQUENCE [LARGE SCALE GENOMIC DNA]</scope>
    <source>
        <strain evidence="6">JCM 16898</strain>
    </source>
</reference>
<evidence type="ECO:0000256" key="4">
    <source>
        <dbReference type="RuleBase" id="RU003690"/>
    </source>
</evidence>
<name>A0ABP6V9H4_9PSEU</name>
<accession>A0ABP6V9H4</accession>
<evidence type="ECO:0000256" key="3">
    <source>
        <dbReference type="ARBA" id="ARBA00023295"/>
    </source>
</evidence>
<dbReference type="Gene3D" id="3.20.20.80">
    <property type="entry name" value="Glycosidases"/>
    <property type="match status" value="2"/>
</dbReference>
<dbReference type="PANTHER" id="PTHR10353:SF36">
    <property type="entry name" value="LP05116P"/>
    <property type="match status" value="1"/>
</dbReference>
<dbReference type="InterPro" id="IPR033132">
    <property type="entry name" value="GH_1_N_CS"/>
</dbReference>
<keyword evidence="3" id="KW-0326">Glycosidase</keyword>
<keyword evidence="6" id="KW-1185">Reference proteome</keyword>
<gene>
    <name evidence="5" type="ORF">GCM10022222_10390</name>
</gene>
<comment type="caution">
    <text evidence="5">The sequence shown here is derived from an EMBL/GenBank/DDBJ whole genome shotgun (WGS) entry which is preliminary data.</text>
</comment>
<dbReference type="Proteomes" id="UP001500689">
    <property type="component" value="Unassembled WGS sequence"/>
</dbReference>
<evidence type="ECO:0000256" key="1">
    <source>
        <dbReference type="ARBA" id="ARBA00010838"/>
    </source>
</evidence>
<comment type="similarity">
    <text evidence="1 4">Belongs to the glycosyl hydrolase 1 family.</text>
</comment>
<dbReference type="PROSITE" id="PS00653">
    <property type="entry name" value="GLYCOSYL_HYDROL_F1_2"/>
    <property type="match status" value="1"/>
</dbReference>
<dbReference type="SUPFAM" id="SSF51445">
    <property type="entry name" value="(Trans)glycosidases"/>
    <property type="match status" value="1"/>
</dbReference>
<organism evidence="5 6">
    <name type="scientific">Amycolatopsis ultiminotia</name>
    <dbReference type="NCBI Taxonomy" id="543629"/>
    <lineage>
        <taxon>Bacteria</taxon>
        <taxon>Bacillati</taxon>
        <taxon>Actinomycetota</taxon>
        <taxon>Actinomycetes</taxon>
        <taxon>Pseudonocardiales</taxon>
        <taxon>Pseudonocardiaceae</taxon>
        <taxon>Amycolatopsis</taxon>
    </lineage>
</organism>
<protein>
    <submittedName>
        <fullName evidence="5">Family 1 glycosylhydrolase</fullName>
    </submittedName>
</protein>
<sequence length="392" mass="42559">MTRAPQFPPDFLWGVATGAHQTEGGNVASDWWYRDHLPDSPSAERCGDAVDSYHRWPEDLDLAAGAGFTDYRFGIEWSRIEPADGHLSTAAVAHYRRIVEGAWSRGLRPLVTLHHFTLPLWFAAGGGWLRPDATERFLRYVDALAPVLEGVGFVETINEPNIVAMFPKLAAGVAGGLPVPDDAIAEAMIAVHRATVDRLRANHPGLRVGWGISVQDYQAEPGAEAALEAYAEPRDQAFLRASADDDFVGVQTYTGGRLRADGTVVEVPDAERTQTGWEYTPAALGGAVRRVARVVPGVPIIVTENGLATDDDARRIAYTTGALESLRAAMDDGADVRGYFHWSLLDNWEWGHWGPTFGLVAVERTTFERKPKPSLAWLGSLAPSVPSGRGGA</sequence>
<keyword evidence="2" id="KW-0378">Hydrolase</keyword>
<dbReference type="PANTHER" id="PTHR10353">
    <property type="entry name" value="GLYCOSYL HYDROLASE"/>
    <property type="match status" value="1"/>
</dbReference>
<evidence type="ECO:0000313" key="6">
    <source>
        <dbReference type="Proteomes" id="UP001500689"/>
    </source>
</evidence>
<evidence type="ECO:0000256" key="2">
    <source>
        <dbReference type="ARBA" id="ARBA00022801"/>
    </source>
</evidence>
<dbReference type="InterPro" id="IPR017853">
    <property type="entry name" value="GH"/>
</dbReference>
<dbReference type="EMBL" id="BAAAZN010000002">
    <property type="protein sequence ID" value="GAA3529347.1"/>
    <property type="molecule type" value="Genomic_DNA"/>
</dbReference>
<proteinExistence type="inferred from homology"/>
<dbReference type="Pfam" id="PF00232">
    <property type="entry name" value="Glyco_hydro_1"/>
    <property type="match status" value="2"/>
</dbReference>
<evidence type="ECO:0000313" key="5">
    <source>
        <dbReference type="EMBL" id="GAA3529347.1"/>
    </source>
</evidence>